<protein>
    <recommendedName>
        <fullName evidence="11 12">DNA repair protein RadA</fullName>
    </recommendedName>
</protein>
<dbReference type="KEGG" id="phm:PSMK_12320"/>
<evidence type="ECO:0000256" key="13">
    <source>
        <dbReference type="RuleBase" id="RU003555"/>
    </source>
</evidence>
<keyword evidence="5" id="KW-0378">Hydrolase</keyword>
<dbReference type="EMBL" id="AP012338">
    <property type="protein sequence ID" value="BAM03391.1"/>
    <property type="molecule type" value="Genomic_DNA"/>
</dbReference>
<dbReference type="MEROPS" id="S16.A04"/>
<evidence type="ECO:0000256" key="4">
    <source>
        <dbReference type="ARBA" id="ARBA00022771"/>
    </source>
</evidence>
<dbReference type="HOGENOM" id="CLU_018264_0_1_0"/>
<dbReference type="InterPro" id="IPR020568">
    <property type="entry name" value="Ribosomal_Su5_D2-typ_SF"/>
</dbReference>
<organism evidence="16 17">
    <name type="scientific">Phycisphaera mikurensis (strain NBRC 102666 / KCTC 22515 / FYK2301M01)</name>
    <dbReference type="NCBI Taxonomy" id="1142394"/>
    <lineage>
        <taxon>Bacteria</taxon>
        <taxon>Pseudomonadati</taxon>
        <taxon>Planctomycetota</taxon>
        <taxon>Phycisphaerae</taxon>
        <taxon>Phycisphaerales</taxon>
        <taxon>Phycisphaeraceae</taxon>
        <taxon>Phycisphaera</taxon>
    </lineage>
</organism>
<dbReference type="SUPFAM" id="SSF52540">
    <property type="entry name" value="P-loop containing nucleoside triphosphate hydrolases"/>
    <property type="match status" value="1"/>
</dbReference>
<evidence type="ECO:0000256" key="2">
    <source>
        <dbReference type="ARBA" id="ARBA00022741"/>
    </source>
</evidence>
<dbReference type="GO" id="GO:0005829">
    <property type="term" value="C:cytosol"/>
    <property type="evidence" value="ECO:0007669"/>
    <property type="project" value="TreeGrafter"/>
</dbReference>
<dbReference type="STRING" id="1142394.PSMK_12320"/>
<dbReference type="Pfam" id="PF13481">
    <property type="entry name" value="AAA_25"/>
    <property type="match status" value="1"/>
</dbReference>
<dbReference type="Pfam" id="PF18073">
    <property type="entry name" value="Zn_ribbon_LapB"/>
    <property type="match status" value="1"/>
</dbReference>
<dbReference type="FunFam" id="3.40.50.300:FF:000050">
    <property type="entry name" value="DNA repair protein RadA"/>
    <property type="match status" value="1"/>
</dbReference>
<dbReference type="eggNOG" id="COG1066">
    <property type="taxonomic scope" value="Bacteria"/>
</dbReference>
<feature type="short sequence motif" description="RadA KNRFG motif" evidence="11">
    <location>
        <begin position="270"/>
        <end position="274"/>
    </location>
</feature>
<keyword evidence="2 11" id="KW-0547">Nucleotide-binding</keyword>
<dbReference type="InterPro" id="IPR027417">
    <property type="entry name" value="P-loop_NTPase"/>
</dbReference>
<dbReference type="PANTHER" id="PTHR32472:SF10">
    <property type="entry name" value="DNA REPAIR PROTEIN RADA-LIKE PROTEIN"/>
    <property type="match status" value="1"/>
</dbReference>
<dbReference type="InterPro" id="IPR003593">
    <property type="entry name" value="AAA+_ATPase"/>
</dbReference>
<evidence type="ECO:0000259" key="15">
    <source>
        <dbReference type="PROSITE" id="PS50162"/>
    </source>
</evidence>
<feature type="region of interest" description="Disordered" evidence="14">
    <location>
        <begin position="38"/>
        <end position="65"/>
    </location>
</feature>
<dbReference type="PANTHER" id="PTHR32472">
    <property type="entry name" value="DNA REPAIR PROTEIN RADA"/>
    <property type="match status" value="1"/>
</dbReference>
<dbReference type="AlphaFoldDB" id="I0IDQ3"/>
<dbReference type="InterPro" id="IPR041166">
    <property type="entry name" value="Rubredoxin_2"/>
</dbReference>
<evidence type="ECO:0000256" key="8">
    <source>
        <dbReference type="ARBA" id="ARBA00023016"/>
    </source>
</evidence>
<comment type="domain">
    <text evidence="11">The middle region has homology to RecA with ATPase motifs including the RadA KNRFG motif, while the C-terminus is homologous to Lon protease.</text>
</comment>
<keyword evidence="3 11" id="KW-0227">DNA damage</keyword>
<feature type="domain" description="RecA family profile 1" evidence="15">
    <location>
        <begin position="75"/>
        <end position="233"/>
    </location>
</feature>
<dbReference type="InterPro" id="IPR014721">
    <property type="entry name" value="Ribsml_uS5_D2-typ_fold_subgr"/>
</dbReference>
<comment type="function">
    <text evidence="13">DNA-dependent ATPase involved in processing of recombination intermediates, plays a role in repairing DNA breaks. Stimulates the branch migration of RecA-mediated strand transfer reactions, allowing the 3' invading strand to extend heteroduplex DNA faster. Binds ssDNA in the presence of ADP but not other nucleotides, has ATPase activity that is stimulated by ssDNA and various branched DNA structures, but inhibited by SSB. Does not have RecA's homology-searching function.</text>
</comment>
<dbReference type="Gene3D" id="3.40.50.300">
    <property type="entry name" value="P-loop containing nucleotide triphosphate hydrolases"/>
    <property type="match status" value="1"/>
</dbReference>
<dbReference type="PROSITE" id="PS50162">
    <property type="entry name" value="RECA_2"/>
    <property type="match status" value="1"/>
</dbReference>
<keyword evidence="10 11" id="KW-0234">DNA repair</keyword>
<dbReference type="Proteomes" id="UP000007881">
    <property type="component" value="Chromosome"/>
</dbReference>
<evidence type="ECO:0000256" key="3">
    <source>
        <dbReference type="ARBA" id="ARBA00022763"/>
    </source>
</evidence>
<comment type="function">
    <text evidence="11">Plays a role in repairing double-strand DNA breaks, probably involving stabilizing or processing branched DNA or blocked replication forks.</text>
</comment>
<feature type="binding site" evidence="11">
    <location>
        <begin position="104"/>
        <end position="111"/>
    </location>
    <ligand>
        <name>ATP</name>
        <dbReference type="ChEBI" id="CHEBI:30616"/>
    </ligand>
</feature>
<dbReference type="CDD" id="cd01121">
    <property type="entry name" value="RadA_SMS_N"/>
    <property type="match status" value="1"/>
</dbReference>
<keyword evidence="1 11" id="KW-0479">Metal-binding</keyword>
<keyword evidence="9 11" id="KW-0238">DNA-binding</keyword>
<dbReference type="SUPFAM" id="SSF54211">
    <property type="entry name" value="Ribosomal protein S5 domain 2-like"/>
    <property type="match status" value="1"/>
</dbReference>
<evidence type="ECO:0000256" key="10">
    <source>
        <dbReference type="ARBA" id="ARBA00023204"/>
    </source>
</evidence>
<reference evidence="16 17" key="1">
    <citation type="submission" date="2012-02" db="EMBL/GenBank/DDBJ databases">
        <title>Complete genome sequence of Phycisphaera mikurensis NBRC 102666.</title>
        <authorList>
            <person name="Ankai A."/>
            <person name="Hosoyama A."/>
            <person name="Terui Y."/>
            <person name="Sekine M."/>
            <person name="Fukai R."/>
            <person name="Kato Y."/>
            <person name="Nakamura S."/>
            <person name="Yamada-Narita S."/>
            <person name="Kawakoshi A."/>
            <person name="Fukunaga Y."/>
            <person name="Yamazaki S."/>
            <person name="Fujita N."/>
        </authorList>
    </citation>
    <scope>NUCLEOTIDE SEQUENCE [LARGE SCALE GENOMIC DNA]</scope>
    <source>
        <strain evidence="17">NBRC 102666 / KCTC 22515 / FYK2301M01</strain>
    </source>
</reference>
<dbReference type="InterPro" id="IPR004504">
    <property type="entry name" value="DNA_repair_RadA"/>
</dbReference>
<dbReference type="InterPro" id="IPR020588">
    <property type="entry name" value="RecA_ATP-bd"/>
</dbReference>
<dbReference type="HAMAP" id="MF_01498">
    <property type="entry name" value="RadA_bact"/>
    <property type="match status" value="1"/>
</dbReference>
<dbReference type="GO" id="GO:0005524">
    <property type="term" value="F:ATP binding"/>
    <property type="evidence" value="ECO:0007669"/>
    <property type="project" value="UniProtKB-UniRule"/>
</dbReference>
<evidence type="ECO:0000256" key="7">
    <source>
        <dbReference type="ARBA" id="ARBA00022840"/>
    </source>
</evidence>
<feature type="region of interest" description="Lon-protease-like" evidence="11">
    <location>
        <begin position="368"/>
        <end position="476"/>
    </location>
</feature>
<dbReference type="GO" id="GO:0003684">
    <property type="term" value="F:damaged DNA binding"/>
    <property type="evidence" value="ECO:0007669"/>
    <property type="project" value="InterPro"/>
</dbReference>
<sequence length="476" mass="48728">MARARSQFVCSACGSSFPKWQGRCPDCGAWDTLEEARVDASSAKDAPRAGGGAGVGAGGNPAEARPIGEVGEATEAERLPSGIAEFDRVLGAGLVPGSAVLVGGDPGIGKSTLMLQAALRLAVGGTRVLYATSEESAAQLRMRAERLAPASGVAEGGGLPAELFALADTNLARITEQARRLKPRVVVIDSIQMVYRGDLEAAPGSVTQLRACTLELVYAAKEAGWAVVLVGHVTKAGTLAGPKLLEHMVDAVLTFEGDRYHAHRVVRAVKNRFGNTLEVGLFHMTGAGLEEVADAGGLLAETYQAGPGSVVCPVLTGSRCLMVELQALTATGFLGSAKRKAAGVDGNRLAMLIAVLEKRAELRLADQDVFTSSVGGMKVTEPASDLALAMAIAGAHLNRGVGGPGRGGEGGAVAAVGEIGLGGEVRHVAQLDRRLAEAGRLGFGKVLTPKGGKKAAPRGLEIVEVGSIEAALAQLD</sequence>
<evidence type="ECO:0000256" key="12">
    <source>
        <dbReference type="NCBIfam" id="TIGR00416"/>
    </source>
</evidence>
<evidence type="ECO:0000256" key="9">
    <source>
        <dbReference type="ARBA" id="ARBA00023125"/>
    </source>
</evidence>
<evidence type="ECO:0000256" key="1">
    <source>
        <dbReference type="ARBA" id="ARBA00022723"/>
    </source>
</evidence>
<keyword evidence="17" id="KW-1185">Reference proteome</keyword>
<evidence type="ECO:0000256" key="11">
    <source>
        <dbReference type="HAMAP-Rule" id="MF_01498"/>
    </source>
</evidence>
<keyword evidence="7 11" id="KW-0067">ATP-binding</keyword>
<keyword evidence="8 11" id="KW-0346">Stress response</keyword>
<name>I0IDQ3_PHYMF</name>
<feature type="compositionally biased region" description="Gly residues" evidence="14">
    <location>
        <begin position="49"/>
        <end position="59"/>
    </location>
</feature>
<dbReference type="GO" id="GO:0016787">
    <property type="term" value="F:hydrolase activity"/>
    <property type="evidence" value="ECO:0007669"/>
    <property type="project" value="UniProtKB-KW"/>
</dbReference>
<dbReference type="GO" id="GO:0000725">
    <property type="term" value="P:recombinational repair"/>
    <property type="evidence" value="ECO:0007669"/>
    <property type="project" value="UniProtKB-UniRule"/>
</dbReference>
<dbReference type="Gene3D" id="3.30.230.10">
    <property type="match status" value="1"/>
</dbReference>
<proteinExistence type="inferred from homology"/>
<dbReference type="OrthoDB" id="9803906at2"/>
<evidence type="ECO:0000256" key="14">
    <source>
        <dbReference type="SAM" id="MobiDB-lite"/>
    </source>
</evidence>
<evidence type="ECO:0000256" key="6">
    <source>
        <dbReference type="ARBA" id="ARBA00022833"/>
    </source>
</evidence>
<comment type="similarity">
    <text evidence="11 13">Belongs to the RecA family. RadA subfamily.</text>
</comment>
<keyword evidence="6 13" id="KW-0862">Zinc</keyword>
<evidence type="ECO:0000313" key="17">
    <source>
        <dbReference type="Proteomes" id="UP000007881"/>
    </source>
</evidence>
<dbReference type="GO" id="GO:0140664">
    <property type="term" value="F:ATP-dependent DNA damage sensor activity"/>
    <property type="evidence" value="ECO:0007669"/>
    <property type="project" value="InterPro"/>
</dbReference>
<dbReference type="GO" id="GO:0008270">
    <property type="term" value="F:zinc ion binding"/>
    <property type="evidence" value="ECO:0007669"/>
    <property type="project" value="UniProtKB-KW"/>
</dbReference>
<dbReference type="PATRIC" id="fig|1142394.8.peg.1270"/>
<dbReference type="SMART" id="SM00382">
    <property type="entry name" value="AAA"/>
    <property type="match status" value="1"/>
</dbReference>
<dbReference type="NCBIfam" id="TIGR00416">
    <property type="entry name" value="sms"/>
    <property type="match status" value="1"/>
</dbReference>
<evidence type="ECO:0000256" key="5">
    <source>
        <dbReference type="ARBA" id="ARBA00022801"/>
    </source>
</evidence>
<dbReference type="RefSeq" id="WP_014436610.1">
    <property type="nucleotide sequence ID" value="NC_017080.1"/>
</dbReference>
<accession>I0IDQ3</accession>
<gene>
    <name evidence="11 16" type="primary">radA</name>
    <name evidence="16" type="synonym">sms</name>
    <name evidence="16" type="ordered locus">PSMK_12320</name>
</gene>
<evidence type="ECO:0000313" key="16">
    <source>
        <dbReference type="EMBL" id="BAM03391.1"/>
    </source>
</evidence>
<dbReference type="PRINTS" id="PR01874">
    <property type="entry name" value="DNAREPAIRADA"/>
</dbReference>
<keyword evidence="4 13" id="KW-0863">Zinc-finger</keyword>